<proteinExistence type="predicted"/>
<keyword evidence="1" id="KW-1133">Transmembrane helix</keyword>
<organism evidence="2 3">
    <name type="scientific">Coccidioides immitis H538.4</name>
    <dbReference type="NCBI Taxonomy" id="396776"/>
    <lineage>
        <taxon>Eukaryota</taxon>
        <taxon>Fungi</taxon>
        <taxon>Dikarya</taxon>
        <taxon>Ascomycota</taxon>
        <taxon>Pezizomycotina</taxon>
        <taxon>Eurotiomycetes</taxon>
        <taxon>Eurotiomycetidae</taxon>
        <taxon>Onygenales</taxon>
        <taxon>Onygenaceae</taxon>
        <taxon>Coccidioides</taxon>
    </lineage>
</organism>
<dbReference type="AlphaFoldDB" id="A0A0J8RH18"/>
<reference evidence="3" key="1">
    <citation type="journal article" date="2010" name="Genome Res.">
        <title>Population genomic sequencing of Coccidioides fungi reveals recent hybridization and transposon control.</title>
        <authorList>
            <person name="Neafsey D.E."/>
            <person name="Barker B.M."/>
            <person name="Sharpton T.J."/>
            <person name="Stajich J.E."/>
            <person name="Park D.J."/>
            <person name="Whiston E."/>
            <person name="Hung C.-Y."/>
            <person name="McMahan C."/>
            <person name="White J."/>
            <person name="Sykes S."/>
            <person name="Heiman D."/>
            <person name="Young S."/>
            <person name="Zeng Q."/>
            <person name="Abouelleil A."/>
            <person name="Aftuck L."/>
            <person name="Bessette D."/>
            <person name="Brown A."/>
            <person name="FitzGerald M."/>
            <person name="Lui A."/>
            <person name="Macdonald J.P."/>
            <person name="Priest M."/>
            <person name="Orbach M.J."/>
            <person name="Galgiani J.N."/>
            <person name="Kirkland T.N."/>
            <person name="Cole G.T."/>
            <person name="Birren B.W."/>
            <person name="Henn M.R."/>
            <person name="Taylor J.W."/>
            <person name="Rounsley S.D."/>
        </authorList>
    </citation>
    <scope>NUCLEOTIDE SEQUENCE [LARGE SCALE GENOMIC DNA]</scope>
    <source>
        <strain evidence="3">H538.4</strain>
    </source>
</reference>
<dbReference type="EMBL" id="DS016985">
    <property type="protein sequence ID" value="KMU84465.1"/>
    <property type="molecule type" value="Genomic_DNA"/>
</dbReference>
<dbReference type="VEuPathDB" id="FungiDB:CIHG_02250"/>
<feature type="transmembrane region" description="Helical" evidence="1">
    <location>
        <begin position="40"/>
        <end position="60"/>
    </location>
</feature>
<gene>
    <name evidence="2" type="ORF">CIHG_02250</name>
</gene>
<evidence type="ECO:0000256" key="1">
    <source>
        <dbReference type="SAM" id="Phobius"/>
    </source>
</evidence>
<protein>
    <submittedName>
        <fullName evidence="2">Uncharacterized protein</fullName>
    </submittedName>
</protein>
<keyword evidence="1" id="KW-0812">Transmembrane</keyword>
<evidence type="ECO:0000313" key="3">
    <source>
        <dbReference type="Proteomes" id="UP000054563"/>
    </source>
</evidence>
<sequence length="77" mass="8414">MDSSHLQKLTCTILPATEELKNVILSTTEMGQPSFQASNALIYLTYGAFLIAGLYIAYLLRKQTKGQFLASNGTQKG</sequence>
<dbReference type="Proteomes" id="UP000054563">
    <property type="component" value="Unassembled WGS sequence"/>
</dbReference>
<name>A0A0J8RH18_COCIT</name>
<keyword evidence="1" id="KW-0472">Membrane</keyword>
<accession>A0A0J8RH18</accession>
<evidence type="ECO:0000313" key="2">
    <source>
        <dbReference type="EMBL" id="KMU84465.1"/>
    </source>
</evidence>